<keyword evidence="3 6" id="KW-0812">Transmembrane</keyword>
<keyword evidence="8" id="KW-1185">Reference proteome</keyword>
<evidence type="ECO:0000256" key="2">
    <source>
        <dbReference type="ARBA" id="ARBA00009142"/>
    </source>
</evidence>
<dbReference type="PANTHER" id="PTHR14255">
    <property type="entry name" value="CEREBLON"/>
    <property type="match status" value="1"/>
</dbReference>
<feature type="non-terminal residue" evidence="7">
    <location>
        <position position="946"/>
    </location>
</feature>
<feature type="transmembrane region" description="Helical" evidence="6">
    <location>
        <begin position="571"/>
        <end position="601"/>
    </location>
</feature>
<dbReference type="InterPro" id="IPR002781">
    <property type="entry name" value="TM_pro_TauE-like"/>
</dbReference>
<accession>A0AA89B289</accession>
<evidence type="ECO:0000256" key="6">
    <source>
        <dbReference type="SAM" id="Phobius"/>
    </source>
</evidence>
<evidence type="ECO:0000256" key="4">
    <source>
        <dbReference type="ARBA" id="ARBA00022989"/>
    </source>
</evidence>
<feature type="transmembrane region" description="Helical" evidence="6">
    <location>
        <begin position="339"/>
        <end position="363"/>
    </location>
</feature>
<dbReference type="EMBL" id="JAVXUP010000573">
    <property type="protein sequence ID" value="KAK3024960.1"/>
    <property type="molecule type" value="Genomic_DNA"/>
</dbReference>
<comment type="subcellular location">
    <subcellularLocation>
        <location evidence="1">Membrane</location>
        <topology evidence="1">Multi-pass membrane protein</topology>
    </subcellularLocation>
</comment>
<protein>
    <recommendedName>
        <fullName evidence="9">Sulfite exporter TauE/SafE family protein</fullName>
    </recommendedName>
</protein>
<dbReference type="Proteomes" id="UP001188597">
    <property type="component" value="Unassembled WGS sequence"/>
</dbReference>
<feature type="transmembrane region" description="Helical" evidence="6">
    <location>
        <begin position="613"/>
        <end position="634"/>
    </location>
</feature>
<proteinExistence type="inferred from homology"/>
<dbReference type="GO" id="GO:0016020">
    <property type="term" value="C:membrane"/>
    <property type="evidence" value="ECO:0007669"/>
    <property type="project" value="UniProtKB-SubCell"/>
</dbReference>
<dbReference type="PANTHER" id="PTHR14255:SF3">
    <property type="entry name" value="SULFITE EXPORTER TAUE_SAFE FAMILY PROTEIN 5-RELATED"/>
    <property type="match status" value="1"/>
</dbReference>
<gene>
    <name evidence="7" type="ORF">RJ639_042767</name>
</gene>
<feature type="transmembrane region" description="Helical" evidence="6">
    <location>
        <begin position="137"/>
        <end position="159"/>
    </location>
</feature>
<evidence type="ECO:0000256" key="5">
    <source>
        <dbReference type="ARBA" id="ARBA00023136"/>
    </source>
</evidence>
<dbReference type="Pfam" id="PF01925">
    <property type="entry name" value="TauE"/>
    <property type="match status" value="4"/>
</dbReference>
<evidence type="ECO:0000313" key="8">
    <source>
        <dbReference type="Proteomes" id="UP001188597"/>
    </source>
</evidence>
<name>A0AA89B289_9ASTE</name>
<dbReference type="AlphaFoldDB" id="A0AA89B289"/>
<feature type="transmembrane region" description="Helical" evidence="6">
    <location>
        <begin position="171"/>
        <end position="200"/>
    </location>
</feature>
<reference evidence="7" key="1">
    <citation type="submission" date="2022-12" db="EMBL/GenBank/DDBJ databases">
        <title>Draft genome assemblies for two species of Escallonia (Escalloniales).</title>
        <authorList>
            <person name="Chanderbali A."/>
            <person name="Dervinis C."/>
            <person name="Anghel I."/>
            <person name="Soltis D."/>
            <person name="Soltis P."/>
            <person name="Zapata F."/>
        </authorList>
    </citation>
    <scope>NUCLEOTIDE SEQUENCE</scope>
    <source>
        <strain evidence="7">UCBG64.0493</strain>
        <tissue evidence="7">Leaf</tissue>
    </source>
</reference>
<evidence type="ECO:0000256" key="3">
    <source>
        <dbReference type="ARBA" id="ARBA00022692"/>
    </source>
</evidence>
<evidence type="ECO:0000256" key="1">
    <source>
        <dbReference type="ARBA" id="ARBA00004141"/>
    </source>
</evidence>
<comment type="caution">
    <text evidence="7">The sequence shown here is derived from an EMBL/GenBank/DDBJ whole genome shotgun (WGS) entry which is preliminary data.</text>
</comment>
<feature type="transmembrane region" description="Helical" evidence="6">
    <location>
        <begin position="654"/>
        <end position="682"/>
    </location>
</feature>
<evidence type="ECO:0000313" key="7">
    <source>
        <dbReference type="EMBL" id="KAK3024960.1"/>
    </source>
</evidence>
<comment type="similarity">
    <text evidence="2">Belongs to the 4-toluene sulfonate uptake permease (TSUP) (TC 2.A.102) family.</text>
</comment>
<feature type="transmembrane region" description="Helical" evidence="6">
    <location>
        <begin position="742"/>
        <end position="761"/>
    </location>
</feature>
<dbReference type="GO" id="GO:0016567">
    <property type="term" value="P:protein ubiquitination"/>
    <property type="evidence" value="ECO:0007669"/>
    <property type="project" value="TreeGrafter"/>
</dbReference>
<feature type="transmembrane region" description="Helical" evidence="6">
    <location>
        <begin position="393"/>
        <end position="420"/>
    </location>
</feature>
<evidence type="ECO:0008006" key="9">
    <source>
        <dbReference type="Google" id="ProtNLM"/>
    </source>
</evidence>
<feature type="transmembrane region" description="Helical" evidence="6">
    <location>
        <begin position="297"/>
        <end position="316"/>
    </location>
</feature>
<feature type="transmembrane region" description="Helical" evidence="6">
    <location>
        <begin position="817"/>
        <end position="837"/>
    </location>
</feature>
<keyword evidence="5 6" id="KW-0472">Membrane</keyword>
<feature type="transmembrane region" description="Helical" evidence="6">
    <location>
        <begin position="906"/>
        <end position="928"/>
    </location>
</feature>
<feature type="transmembrane region" description="Helical" evidence="6">
    <location>
        <begin position="874"/>
        <end position="894"/>
    </location>
</feature>
<keyword evidence="4 6" id="KW-1133">Transmembrane helix</keyword>
<dbReference type="GO" id="GO:0031464">
    <property type="term" value="C:Cul4A-RING E3 ubiquitin ligase complex"/>
    <property type="evidence" value="ECO:0007669"/>
    <property type="project" value="TreeGrafter"/>
</dbReference>
<feature type="transmembrane region" description="Helical" evidence="6">
    <location>
        <begin position="92"/>
        <end position="125"/>
    </location>
</feature>
<organism evidence="7 8">
    <name type="scientific">Escallonia herrerae</name>
    <dbReference type="NCBI Taxonomy" id="1293975"/>
    <lineage>
        <taxon>Eukaryota</taxon>
        <taxon>Viridiplantae</taxon>
        <taxon>Streptophyta</taxon>
        <taxon>Embryophyta</taxon>
        <taxon>Tracheophyta</taxon>
        <taxon>Spermatophyta</taxon>
        <taxon>Magnoliopsida</taxon>
        <taxon>eudicotyledons</taxon>
        <taxon>Gunneridae</taxon>
        <taxon>Pentapetalae</taxon>
        <taxon>asterids</taxon>
        <taxon>campanulids</taxon>
        <taxon>Escalloniales</taxon>
        <taxon>Escalloniaceae</taxon>
        <taxon>Escallonia</taxon>
    </lineage>
</organism>
<feature type="transmembrane region" description="Helical" evidence="6">
    <location>
        <begin position="258"/>
        <end position="277"/>
    </location>
</feature>
<sequence length="946" mass="102350">SFLIILSKEPHLLSNSPTEVQHSLGGTPIETTKMKISISLTMLVLFITITHTNANQVEPSSETNESILHKIHQLVTLQTQSQDTQLRLKPSIVAAGILCFIASSISSAGGIGGGGLFISILTIVAGIDLRTASSFSAFMVTGGSFANVVCNMFGGKTLIDYDIALLSEPCMLFGVSIGVICNVVLPEWLITTLFAVFLAWSSFKTCKSGVLYWRLESEGVTRDGCGRHGKGLVMRAEICDESEPLLGGNENCKLGIPWMKLGVLILIWFSFFLLYLLRGNRYGQSMVPVEPCGVEYWILSTMQGPLAIFFTAWILYRRREKLRNKTPDQQATGGASNKLIFPVMALLAGLLGGVFGIGGGMLISPLLLQLGIAPEVTAATCSFMVFFSSSMSAFQYLMLGMGHTCSALVLSVICFCASLVGLMDTKLKAKDGVENEPKVESSSQKWESASVCKWGTNNMILPEVPTAAGEAEWPTNPRAPGAGGLMFEYCADSRGQRTSVGRAEESLLSHFALTLVTLISIFITISQSLAEQAEPISEKLQNDEIFQRIHQFMTLQSRIQDTQLKFEATTVIAGVLCFLAATISSAGGIGGGGLFIPILTIVAGLDLKTASSFSAFMVTGGSVANVVYFMFITSPKDGGKALIDYDIALLSQPFMLLGVSIGVVCNIVFPEWLITILFATFLGWSSFKTCRSGVWYWKLESEEVRRNGLAVDETCDGRREVSKGAKEPLLSGRGQANLGVPWMKLVVLVMIWFSFFLLYLLRGNRYGQLYAGYSNSRALWGGILDFVINSTSSCHNLYHLDPEQKRRETPGSNLQPAGLLGGVFGIGGGMLISPLLLQVGIAPEVTAATCSFMVFSSSTMSALQYLMLGMEDTSTAFVFSFICFAASLIGLLVVQRAIEKHGRASPIVFSVGLVLVLSTLLVTSFGALDVWMDYRSGRNMGFKLPC</sequence>